<keyword evidence="5" id="KW-0812">Transmembrane</keyword>
<keyword evidence="3 12" id="KW-0328">Glycosyltransferase</keyword>
<dbReference type="EMBL" id="GEEE01009362">
    <property type="protein sequence ID" value="JAP53863.1"/>
    <property type="molecule type" value="Transcribed_RNA"/>
</dbReference>
<feature type="chain" id="PRO_5007051259" evidence="11">
    <location>
        <begin position="17"/>
        <end position="403"/>
    </location>
</feature>
<proteinExistence type="inferred from homology"/>
<keyword evidence="6" id="KW-0735">Signal-anchor</keyword>
<gene>
    <name evidence="12" type="primary">GCNT4</name>
    <name evidence="12" type="ORF">TR167478</name>
</gene>
<evidence type="ECO:0000256" key="10">
    <source>
        <dbReference type="ARBA" id="ARBA00038150"/>
    </source>
</evidence>
<sequence length="403" mass="46575">MNRSGIFLFLCGLATCVLICTLWTISNTPSELTAEFMRCQFLLNATSHLHSENRTFVKKHPLDYFLKFNAMGGEGCNEFKKQMDFQSALSLDLEKEFPIGFSIAIFKNINQIARLLRIIYRPQNFYVIHVDRKSSDEFYQAVVEVQKCFGENVRVVPREESVKVRWCTFTVLELELIAARILIQMGKWKYFINLTGQELPLRTNLELVLALKALNGSNLVEGTVKHRNKDRVPNANLSFPVTWVKGGVHVALRREFVEFMLFDQRASEIARTLQTHAFNKCPDEQFFATLAYNPHLAAPGACLRVHESDDKGVDITRLHNLIRYKKWYGEDCPTKTQNSICILGSMSLSRLTQAPELIANKFYEDYYPEAYDCLELFLLKRTYNPRPFNTTAFSRLYCSQEHL</sequence>
<dbReference type="Pfam" id="PF02485">
    <property type="entry name" value="Branch"/>
    <property type="match status" value="1"/>
</dbReference>
<dbReference type="InterPro" id="IPR003406">
    <property type="entry name" value="Glyco_trans_14"/>
</dbReference>
<evidence type="ECO:0000256" key="6">
    <source>
        <dbReference type="ARBA" id="ARBA00022968"/>
    </source>
</evidence>
<comment type="subcellular location">
    <subcellularLocation>
        <location evidence="1">Membrane</location>
        <topology evidence="1">Single-pass type II membrane protein</topology>
    </subcellularLocation>
</comment>
<keyword evidence="4 12" id="KW-0808">Transferase</keyword>
<evidence type="ECO:0000313" key="12">
    <source>
        <dbReference type="EMBL" id="JAP53863.1"/>
    </source>
</evidence>
<evidence type="ECO:0000256" key="4">
    <source>
        <dbReference type="ARBA" id="ARBA00022679"/>
    </source>
</evidence>
<protein>
    <submittedName>
        <fullName evidence="12">Beta-1,3-galactosyl-O-glycosyl-glycoprotein beta-1,6-N-acetylglucosaminyltransferase 4</fullName>
    </submittedName>
</protein>
<dbReference type="PANTHER" id="PTHR19297:SF185">
    <property type="entry name" value="BETA-1,3-GALACTOSYL-O-GLYCOSYL-GLYCOPROTEIN BETA-1,6-N-ACETYLGLUCOSAMINYLTRANSFERASE 3"/>
    <property type="match status" value="1"/>
</dbReference>
<name>A0A0X3PPJ4_SCHSO</name>
<keyword evidence="11" id="KW-0732">Signal</keyword>
<keyword evidence="8" id="KW-0472">Membrane</keyword>
<organism evidence="12">
    <name type="scientific">Schistocephalus solidus</name>
    <name type="common">Tapeworm</name>
    <dbReference type="NCBI Taxonomy" id="70667"/>
    <lineage>
        <taxon>Eukaryota</taxon>
        <taxon>Metazoa</taxon>
        <taxon>Spiralia</taxon>
        <taxon>Lophotrochozoa</taxon>
        <taxon>Platyhelminthes</taxon>
        <taxon>Cestoda</taxon>
        <taxon>Eucestoda</taxon>
        <taxon>Diphyllobothriidea</taxon>
        <taxon>Diphyllobothriidae</taxon>
        <taxon>Schistocephalus</taxon>
    </lineage>
</organism>
<evidence type="ECO:0000256" key="9">
    <source>
        <dbReference type="ARBA" id="ARBA00023180"/>
    </source>
</evidence>
<dbReference type="AlphaFoldDB" id="A0A0X3PPJ4"/>
<evidence type="ECO:0000256" key="8">
    <source>
        <dbReference type="ARBA" id="ARBA00023136"/>
    </source>
</evidence>
<evidence type="ECO:0000256" key="1">
    <source>
        <dbReference type="ARBA" id="ARBA00004606"/>
    </source>
</evidence>
<keyword evidence="9" id="KW-0325">Glycoprotein</keyword>
<evidence type="ECO:0000256" key="11">
    <source>
        <dbReference type="SAM" id="SignalP"/>
    </source>
</evidence>
<comment type="similarity">
    <text evidence="10">Belongs to the glycosyltransferase 14 family.</text>
</comment>
<dbReference type="GO" id="GO:0016020">
    <property type="term" value="C:membrane"/>
    <property type="evidence" value="ECO:0007669"/>
    <property type="project" value="UniProtKB-SubCell"/>
</dbReference>
<reference evidence="12" key="1">
    <citation type="submission" date="2016-01" db="EMBL/GenBank/DDBJ databases">
        <title>Reference transcriptome for the parasite Schistocephalus solidus: insights into the molecular evolution of parasitism.</title>
        <authorList>
            <person name="Hebert F.O."/>
            <person name="Grambauer S."/>
            <person name="Barber I."/>
            <person name="Landry C.R."/>
            <person name="Aubin-Horth N."/>
        </authorList>
    </citation>
    <scope>NUCLEOTIDE SEQUENCE</scope>
</reference>
<evidence type="ECO:0000256" key="5">
    <source>
        <dbReference type="ARBA" id="ARBA00022692"/>
    </source>
</evidence>
<evidence type="ECO:0000256" key="7">
    <source>
        <dbReference type="ARBA" id="ARBA00022989"/>
    </source>
</evidence>
<dbReference type="PANTHER" id="PTHR19297">
    <property type="entry name" value="GLYCOSYLTRANSFERASE 14 FAMILY MEMBER"/>
    <property type="match status" value="1"/>
</dbReference>
<dbReference type="GO" id="GO:0008375">
    <property type="term" value="F:acetylglucosaminyltransferase activity"/>
    <property type="evidence" value="ECO:0007669"/>
    <property type="project" value="TreeGrafter"/>
</dbReference>
<accession>A0A0X3PPJ4</accession>
<feature type="signal peptide" evidence="11">
    <location>
        <begin position="1"/>
        <end position="16"/>
    </location>
</feature>
<comment type="pathway">
    <text evidence="2">Protein modification; protein glycosylation.</text>
</comment>
<evidence type="ECO:0000256" key="2">
    <source>
        <dbReference type="ARBA" id="ARBA00004922"/>
    </source>
</evidence>
<keyword evidence="7" id="KW-1133">Transmembrane helix</keyword>
<evidence type="ECO:0000256" key="3">
    <source>
        <dbReference type="ARBA" id="ARBA00022676"/>
    </source>
</evidence>